<dbReference type="GeneID" id="73346920"/>
<protein>
    <submittedName>
        <fullName evidence="2">Uncharacterized protein</fullName>
    </submittedName>
</protein>
<evidence type="ECO:0000313" key="2">
    <source>
        <dbReference type="EMBL" id="UQC87447.1"/>
    </source>
</evidence>
<sequence length="155" mass="16925">MTQPHKGCTKRDEDSDSEGLEFSDARQLGALFDKVSPRHPRCSTSPSLTARGARALRTHTRTPSWGVPEPLDQWTLPAMRTFNRGASMVISNITRARGQRIGIDSQAVHGGVPLDNQQQYEIVGKPPCQTPVSPAPSYVTKGPDNGHDDDYDSDA</sequence>
<feature type="region of interest" description="Disordered" evidence="1">
    <location>
        <begin position="1"/>
        <end position="70"/>
    </location>
</feature>
<feature type="region of interest" description="Disordered" evidence="1">
    <location>
        <begin position="124"/>
        <end position="155"/>
    </location>
</feature>
<proteinExistence type="predicted"/>
<reference evidence="2" key="1">
    <citation type="journal article" date="2021" name="Mol. Plant Microbe Interact.">
        <title>Complete Genome Sequence of the Plant-Pathogenic Fungus Colletotrichum lupini.</title>
        <authorList>
            <person name="Baroncelli R."/>
            <person name="Pensec F."/>
            <person name="Da Lio D."/>
            <person name="Boufleur T."/>
            <person name="Vicente I."/>
            <person name="Sarrocco S."/>
            <person name="Picot A."/>
            <person name="Baraldi E."/>
            <person name="Sukno S."/>
            <person name="Thon M."/>
            <person name="Le Floch G."/>
        </authorList>
    </citation>
    <scope>NUCLEOTIDE SEQUENCE</scope>
    <source>
        <strain evidence="2">IMI 504893</strain>
    </source>
</reference>
<evidence type="ECO:0000256" key="1">
    <source>
        <dbReference type="SAM" id="MobiDB-lite"/>
    </source>
</evidence>
<dbReference type="Proteomes" id="UP000830671">
    <property type="component" value="Chromosome 6"/>
</dbReference>
<organism evidence="2 3">
    <name type="scientific">Colletotrichum lupini</name>
    <dbReference type="NCBI Taxonomy" id="145971"/>
    <lineage>
        <taxon>Eukaryota</taxon>
        <taxon>Fungi</taxon>
        <taxon>Dikarya</taxon>
        <taxon>Ascomycota</taxon>
        <taxon>Pezizomycotina</taxon>
        <taxon>Sordariomycetes</taxon>
        <taxon>Hypocreomycetidae</taxon>
        <taxon>Glomerellales</taxon>
        <taxon>Glomerellaceae</taxon>
        <taxon>Colletotrichum</taxon>
        <taxon>Colletotrichum acutatum species complex</taxon>
    </lineage>
</organism>
<evidence type="ECO:0000313" key="3">
    <source>
        <dbReference type="Proteomes" id="UP000830671"/>
    </source>
</evidence>
<name>A0A9Q8T1J1_9PEZI</name>
<dbReference type="KEGG" id="clup:CLUP02_12952"/>
<dbReference type="AlphaFoldDB" id="A0A9Q8T1J1"/>
<keyword evidence="3" id="KW-1185">Reference proteome</keyword>
<gene>
    <name evidence="2" type="ORF">CLUP02_12952</name>
</gene>
<dbReference type="RefSeq" id="XP_049149056.1">
    <property type="nucleotide sequence ID" value="XM_049291910.1"/>
</dbReference>
<accession>A0A9Q8T1J1</accession>
<dbReference type="EMBL" id="CP019478">
    <property type="protein sequence ID" value="UQC87447.1"/>
    <property type="molecule type" value="Genomic_DNA"/>
</dbReference>